<sequence>MDIGRAKEIAASPVMANVLYNGVPVYIQRVDEANETARIFPLDEPQKEQDVPLYTLEEH</sequence>
<comment type="subcellular location">
    <subcellularLocation>
        <location evidence="1">Spore core</location>
    </subcellularLocation>
</comment>
<dbReference type="InterPro" id="IPR012610">
    <property type="entry name" value="SASP_SspH"/>
</dbReference>
<name>A0A938XTZ5_9BACL</name>
<comment type="similarity">
    <text evidence="2">Belongs to the SspH family.</text>
</comment>
<dbReference type="NCBIfam" id="NF002867">
    <property type="entry name" value="PRK03174.1"/>
    <property type="match status" value="1"/>
</dbReference>
<evidence type="ECO:0000313" key="4">
    <source>
        <dbReference type="EMBL" id="MBM7590453.1"/>
    </source>
</evidence>
<dbReference type="HAMAP" id="MF_00667">
    <property type="entry name" value="SspH"/>
    <property type="match status" value="1"/>
</dbReference>
<evidence type="ECO:0000256" key="3">
    <source>
        <dbReference type="ARBA" id="ARBA00022969"/>
    </source>
</evidence>
<accession>A0A938XTZ5</accession>
<protein>
    <submittedName>
        <fullName evidence="4">Small acid-soluble spore protein H (Minor)</fullName>
    </submittedName>
</protein>
<evidence type="ECO:0000256" key="2">
    <source>
        <dbReference type="ARBA" id="ARBA00006573"/>
    </source>
</evidence>
<proteinExistence type="inferred from homology"/>
<keyword evidence="5" id="KW-1185">Reference proteome</keyword>
<dbReference type="NCBIfam" id="TIGR02861">
    <property type="entry name" value="SASP_H"/>
    <property type="match status" value="1"/>
</dbReference>
<comment type="caution">
    <text evidence="4">The sequence shown here is derived from an EMBL/GenBank/DDBJ whole genome shotgun (WGS) entry which is preliminary data.</text>
</comment>
<dbReference type="GO" id="GO:0042601">
    <property type="term" value="C:endospore-forming forespore"/>
    <property type="evidence" value="ECO:0007669"/>
    <property type="project" value="InterPro"/>
</dbReference>
<dbReference type="RefSeq" id="WP_204518204.1">
    <property type="nucleotide sequence ID" value="NZ_BAABIN010000002.1"/>
</dbReference>
<dbReference type="GO" id="GO:0030436">
    <property type="term" value="P:asexual sporulation"/>
    <property type="evidence" value="ECO:0007669"/>
    <property type="project" value="InterPro"/>
</dbReference>
<gene>
    <name evidence="4" type="ORF">JOD01_002057</name>
</gene>
<dbReference type="AlphaFoldDB" id="A0A938XTZ5"/>
<organism evidence="4 5">
    <name type="scientific">Brevibacillus fulvus</name>
    <dbReference type="NCBI Taxonomy" id="1125967"/>
    <lineage>
        <taxon>Bacteria</taxon>
        <taxon>Bacillati</taxon>
        <taxon>Bacillota</taxon>
        <taxon>Bacilli</taxon>
        <taxon>Bacillales</taxon>
        <taxon>Paenibacillaceae</taxon>
        <taxon>Brevibacillus</taxon>
    </lineage>
</organism>
<keyword evidence="3" id="KW-0749">Sporulation</keyword>
<evidence type="ECO:0000256" key="1">
    <source>
        <dbReference type="ARBA" id="ARBA00004288"/>
    </source>
</evidence>
<dbReference type="Pfam" id="PF08141">
    <property type="entry name" value="SspH"/>
    <property type="match status" value="1"/>
</dbReference>
<dbReference type="EMBL" id="JAFBEB010000006">
    <property type="protein sequence ID" value="MBM7590453.1"/>
    <property type="molecule type" value="Genomic_DNA"/>
</dbReference>
<dbReference type="Proteomes" id="UP000717624">
    <property type="component" value="Unassembled WGS sequence"/>
</dbReference>
<evidence type="ECO:0000313" key="5">
    <source>
        <dbReference type="Proteomes" id="UP000717624"/>
    </source>
</evidence>
<dbReference type="GO" id="GO:0030435">
    <property type="term" value="P:sporulation resulting in formation of a cellular spore"/>
    <property type="evidence" value="ECO:0007669"/>
    <property type="project" value="UniProtKB-KW"/>
</dbReference>
<reference evidence="4" key="1">
    <citation type="submission" date="2021-01" db="EMBL/GenBank/DDBJ databases">
        <title>Genomic Encyclopedia of Type Strains, Phase IV (KMG-IV): sequencing the most valuable type-strain genomes for metagenomic binning, comparative biology and taxonomic classification.</title>
        <authorList>
            <person name="Goeker M."/>
        </authorList>
    </citation>
    <scope>NUCLEOTIDE SEQUENCE</scope>
    <source>
        <strain evidence="4">DSM 25523</strain>
    </source>
</reference>